<dbReference type="Proteomes" id="UP000683417">
    <property type="component" value="Unassembled WGS sequence"/>
</dbReference>
<dbReference type="AlphaFoldDB" id="A0A9W4DQ99"/>
<evidence type="ECO:0000313" key="3">
    <source>
        <dbReference type="Proteomes" id="UP000683417"/>
    </source>
</evidence>
<keyword evidence="1" id="KW-1133">Transmembrane helix</keyword>
<keyword evidence="1" id="KW-0812">Transmembrane</keyword>
<reference evidence="2" key="1">
    <citation type="submission" date="2020-10" db="EMBL/GenBank/DDBJ databases">
        <authorList>
            <person name="Muller C M."/>
        </authorList>
    </citation>
    <scope>NUCLEOTIDE SEQUENCE</scope>
    <source>
        <strain evidence="2">THUN-12</strain>
    </source>
</reference>
<organism evidence="2 3">
    <name type="scientific">Blumeria graminis f. sp. triticale</name>
    <dbReference type="NCBI Taxonomy" id="1689686"/>
    <lineage>
        <taxon>Eukaryota</taxon>
        <taxon>Fungi</taxon>
        <taxon>Dikarya</taxon>
        <taxon>Ascomycota</taxon>
        <taxon>Pezizomycotina</taxon>
        <taxon>Leotiomycetes</taxon>
        <taxon>Erysiphales</taxon>
        <taxon>Erysiphaceae</taxon>
        <taxon>Blumeria</taxon>
    </lineage>
</organism>
<proteinExistence type="predicted"/>
<name>A0A9W4DQ99_BLUGR</name>
<protein>
    <submittedName>
        <fullName evidence="2">BgTH12-06131</fullName>
    </submittedName>
</protein>
<evidence type="ECO:0000256" key="1">
    <source>
        <dbReference type="SAM" id="Phobius"/>
    </source>
</evidence>
<feature type="transmembrane region" description="Helical" evidence="1">
    <location>
        <begin position="6"/>
        <end position="26"/>
    </location>
</feature>
<sequence>MHFSNIAIILQCAALFVLTLAIYKLSHANEMDKKFKCHNRVIEVCVGITTVWLHDRS</sequence>
<comment type="caution">
    <text evidence="2">The sequence shown here is derived from an EMBL/GenBank/DDBJ whole genome shotgun (WGS) entry which is preliminary data.</text>
</comment>
<evidence type="ECO:0000313" key="2">
    <source>
        <dbReference type="EMBL" id="CAD6504401.1"/>
    </source>
</evidence>
<accession>A0A9W4DQ99</accession>
<dbReference type="EMBL" id="CAJHIT010000008">
    <property type="protein sequence ID" value="CAD6504401.1"/>
    <property type="molecule type" value="Genomic_DNA"/>
</dbReference>
<keyword evidence="1" id="KW-0472">Membrane</keyword>
<gene>
    <name evidence="2" type="ORF">BGTH12_LOCUS5759</name>
</gene>